<comment type="subunit">
    <text evidence="9">Homohexamer.</text>
</comment>
<comment type="similarity">
    <text evidence="9">Belongs to the bacterial CoaD family.</text>
</comment>
<comment type="caution">
    <text evidence="11">The sequence shown here is derived from an EMBL/GenBank/DDBJ whole genome shotgun (WGS) entry which is preliminary data.</text>
</comment>
<keyword evidence="7 9" id="KW-0173">Coenzyme A biosynthesis</keyword>
<dbReference type="CDD" id="cd02163">
    <property type="entry name" value="PPAT"/>
    <property type="match status" value="1"/>
</dbReference>
<dbReference type="PANTHER" id="PTHR21342">
    <property type="entry name" value="PHOSPHOPANTETHEINE ADENYLYLTRANSFERASE"/>
    <property type="match status" value="1"/>
</dbReference>
<evidence type="ECO:0000313" key="11">
    <source>
        <dbReference type="EMBL" id="KNZ41188.1"/>
    </source>
</evidence>
<dbReference type="Proteomes" id="UP000036873">
    <property type="component" value="Unassembled WGS sequence"/>
</dbReference>
<dbReference type="GO" id="GO:0005737">
    <property type="term" value="C:cytoplasm"/>
    <property type="evidence" value="ECO:0007669"/>
    <property type="project" value="UniProtKB-SubCell"/>
</dbReference>
<dbReference type="InterPro" id="IPR014729">
    <property type="entry name" value="Rossmann-like_a/b/a_fold"/>
</dbReference>
<dbReference type="GO" id="GO:0004595">
    <property type="term" value="F:pantetheine-phosphate adenylyltransferase activity"/>
    <property type="evidence" value="ECO:0007669"/>
    <property type="project" value="UniProtKB-UniRule"/>
</dbReference>
<comment type="subcellular location">
    <subcellularLocation>
        <location evidence="9">Cytoplasm</location>
    </subcellularLocation>
</comment>
<dbReference type="AlphaFoldDB" id="A0A0L6TY64"/>
<dbReference type="NCBIfam" id="TIGR00125">
    <property type="entry name" value="cyt_tran_rel"/>
    <property type="match status" value="1"/>
</dbReference>
<evidence type="ECO:0000256" key="4">
    <source>
        <dbReference type="ARBA" id="ARBA00022741"/>
    </source>
</evidence>
<evidence type="ECO:0000256" key="8">
    <source>
        <dbReference type="ARBA" id="ARBA00029346"/>
    </source>
</evidence>
<dbReference type="PATRIC" id="fig|52689.4.peg.1912"/>
<reference evidence="12" key="1">
    <citation type="submission" date="2015-07" db="EMBL/GenBank/DDBJ databases">
        <title>Draft genome sequence of Acetobacterium bakii DSM 8293, a potential psychrophilic chemical producer through syngas fermentation.</title>
        <authorList>
            <person name="Song Y."/>
            <person name="Hwang S."/>
            <person name="Cho B.-K."/>
        </authorList>
    </citation>
    <scope>NUCLEOTIDE SEQUENCE [LARGE SCALE GENOMIC DNA]</scope>
    <source>
        <strain evidence="12">DSM 8239</strain>
    </source>
</reference>
<dbReference type="Pfam" id="PF01467">
    <property type="entry name" value="CTP_transf_like"/>
    <property type="match status" value="1"/>
</dbReference>
<keyword evidence="12" id="KW-1185">Reference proteome</keyword>
<dbReference type="EC" id="2.7.7.3" evidence="9"/>
<evidence type="ECO:0000313" key="12">
    <source>
        <dbReference type="Proteomes" id="UP000036873"/>
    </source>
</evidence>
<dbReference type="STRING" id="52689.AKG39_12740"/>
<keyword evidence="5 9" id="KW-0067">ATP-binding</keyword>
<comment type="function">
    <text evidence="9">Reversibly transfers an adenylyl group from ATP to 4'-phosphopantetheine, yielding dephospho-CoA (dPCoA) and pyrophosphate.</text>
</comment>
<feature type="binding site" evidence="9">
    <location>
        <begin position="90"/>
        <end position="92"/>
    </location>
    <ligand>
        <name>ATP</name>
        <dbReference type="ChEBI" id="CHEBI:30616"/>
    </ligand>
</feature>
<evidence type="ECO:0000256" key="6">
    <source>
        <dbReference type="ARBA" id="ARBA00022842"/>
    </source>
</evidence>
<dbReference type="UniPathway" id="UPA00241">
    <property type="reaction ID" value="UER00355"/>
</dbReference>
<feature type="binding site" evidence="9">
    <location>
        <begin position="11"/>
        <end position="12"/>
    </location>
    <ligand>
        <name>ATP</name>
        <dbReference type="ChEBI" id="CHEBI:30616"/>
    </ligand>
</feature>
<evidence type="ECO:0000256" key="7">
    <source>
        <dbReference type="ARBA" id="ARBA00022993"/>
    </source>
</evidence>
<comment type="cofactor">
    <cofactor evidence="9">
        <name>Mg(2+)</name>
        <dbReference type="ChEBI" id="CHEBI:18420"/>
    </cofactor>
</comment>
<keyword evidence="3 9" id="KW-0548">Nucleotidyltransferase</keyword>
<dbReference type="Gene3D" id="3.40.50.620">
    <property type="entry name" value="HUPs"/>
    <property type="match status" value="1"/>
</dbReference>
<feature type="binding site" evidence="9">
    <location>
        <position position="19"/>
    </location>
    <ligand>
        <name>ATP</name>
        <dbReference type="ChEBI" id="CHEBI:30616"/>
    </ligand>
</feature>
<feature type="binding site" evidence="9">
    <location>
        <position position="11"/>
    </location>
    <ligand>
        <name>substrate</name>
    </ligand>
</feature>
<comment type="pathway">
    <text evidence="9">Cofactor biosynthesis; coenzyme A biosynthesis; CoA from (R)-pantothenate: step 4/5.</text>
</comment>
<dbReference type="NCBIfam" id="TIGR01510">
    <property type="entry name" value="coaD_prev_kdtB"/>
    <property type="match status" value="1"/>
</dbReference>
<protein>
    <recommendedName>
        <fullName evidence="9">Phosphopantetheine adenylyltransferase</fullName>
        <ecNumber evidence="9">2.7.7.3</ecNumber>
    </recommendedName>
    <alternativeName>
        <fullName evidence="9">Dephospho-CoA pyrophosphorylase</fullName>
    </alternativeName>
    <alternativeName>
        <fullName evidence="9">Pantetheine-phosphate adenylyltransferase</fullName>
        <shortName evidence="9">PPAT</shortName>
    </alternativeName>
</protein>
<dbReference type="InterPro" id="IPR004821">
    <property type="entry name" value="Cyt_trans-like"/>
</dbReference>
<dbReference type="PANTHER" id="PTHR21342:SF1">
    <property type="entry name" value="PHOSPHOPANTETHEINE ADENYLYLTRANSFERASE"/>
    <property type="match status" value="1"/>
</dbReference>
<feature type="binding site" evidence="9">
    <location>
        <position position="100"/>
    </location>
    <ligand>
        <name>ATP</name>
        <dbReference type="ChEBI" id="CHEBI:30616"/>
    </ligand>
</feature>
<organism evidence="11 12">
    <name type="scientific">Acetobacterium bakii</name>
    <dbReference type="NCBI Taxonomy" id="52689"/>
    <lineage>
        <taxon>Bacteria</taxon>
        <taxon>Bacillati</taxon>
        <taxon>Bacillota</taxon>
        <taxon>Clostridia</taxon>
        <taxon>Eubacteriales</taxon>
        <taxon>Eubacteriaceae</taxon>
        <taxon>Acetobacterium</taxon>
    </lineage>
</organism>
<evidence type="ECO:0000256" key="2">
    <source>
        <dbReference type="ARBA" id="ARBA00022679"/>
    </source>
</evidence>
<feature type="binding site" evidence="9">
    <location>
        <position position="75"/>
    </location>
    <ligand>
        <name>substrate</name>
    </ligand>
</feature>
<gene>
    <name evidence="9 11" type="primary">coaD</name>
    <name evidence="11" type="ORF">AKG39_12740</name>
</gene>
<feature type="site" description="Transition state stabilizer" evidence="9">
    <location>
        <position position="19"/>
    </location>
</feature>
<dbReference type="EMBL" id="LGYO01000033">
    <property type="protein sequence ID" value="KNZ41188.1"/>
    <property type="molecule type" value="Genomic_DNA"/>
</dbReference>
<keyword evidence="1 9" id="KW-0963">Cytoplasm</keyword>
<feature type="binding site" evidence="9">
    <location>
        <begin position="125"/>
        <end position="131"/>
    </location>
    <ligand>
        <name>ATP</name>
        <dbReference type="ChEBI" id="CHEBI:30616"/>
    </ligand>
</feature>
<proteinExistence type="inferred from homology"/>
<keyword evidence="6 9" id="KW-0460">Magnesium</keyword>
<name>A0A0L6TY64_9FIRM</name>
<evidence type="ECO:0000256" key="5">
    <source>
        <dbReference type="ARBA" id="ARBA00022840"/>
    </source>
</evidence>
<evidence type="ECO:0000256" key="1">
    <source>
        <dbReference type="ARBA" id="ARBA00022490"/>
    </source>
</evidence>
<evidence type="ECO:0000256" key="3">
    <source>
        <dbReference type="ARBA" id="ARBA00022695"/>
    </source>
</evidence>
<feature type="domain" description="Cytidyltransferase-like" evidence="10">
    <location>
        <begin position="7"/>
        <end position="135"/>
    </location>
</feature>
<evidence type="ECO:0000256" key="9">
    <source>
        <dbReference type="HAMAP-Rule" id="MF_00151"/>
    </source>
</evidence>
<dbReference type="PRINTS" id="PR01020">
    <property type="entry name" value="LPSBIOSNTHSS"/>
</dbReference>
<dbReference type="GO" id="GO:0005524">
    <property type="term" value="F:ATP binding"/>
    <property type="evidence" value="ECO:0007669"/>
    <property type="project" value="UniProtKB-KW"/>
</dbReference>
<dbReference type="OrthoDB" id="9806661at2"/>
<keyword evidence="2 9" id="KW-0808">Transferase</keyword>
<accession>A0A0L6TY64</accession>
<dbReference type="GO" id="GO:0015937">
    <property type="term" value="P:coenzyme A biosynthetic process"/>
    <property type="evidence" value="ECO:0007669"/>
    <property type="project" value="UniProtKB-UniRule"/>
</dbReference>
<dbReference type="InterPro" id="IPR001980">
    <property type="entry name" value="PPAT"/>
</dbReference>
<dbReference type="HAMAP" id="MF_00151">
    <property type="entry name" value="PPAT_bact"/>
    <property type="match status" value="1"/>
</dbReference>
<feature type="binding site" evidence="9">
    <location>
        <position position="89"/>
    </location>
    <ligand>
        <name>substrate</name>
    </ligand>
</feature>
<sequence length="165" mass="18760">MSLKIAVYPGSFDPLTKGHLDIIQRAATVFDKLIVCVMVNKSKNYLFSCEERAQLIAESLEGLDNVEVDTCNGLLIDYVRSRKTNIIVKGLRALTDFENEFQMALTNKHLDNNIETFFMMTSNKYSYLSSSLVKELVKFQGNVSDFVPVNVEKAIQKKYEEGCIR</sequence>
<keyword evidence="4 9" id="KW-0547">Nucleotide-binding</keyword>
<dbReference type="SUPFAM" id="SSF52374">
    <property type="entry name" value="Nucleotidylyl transferase"/>
    <property type="match status" value="1"/>
</dbReference>
<evidence type="ECO:0000259" key="10">
    <source>
        <dbReference type="Pfam" id="PF01467"/>
    </source>
</evidence>
<dbReference type="RefSeq" id="WP_050740782.1">
    <property type="nucleotide sequence ID" value="NZ_LGYO01000033.1"/>
</dbReference>
<comment type="catalytic activity">
    <reaction evidence="8 9">
        <text>(R)-4'-phosphopantetheine + ATP + H(+) = 3'-dephospho-CoA + diphosphate</text>
        <dbReference type="Rhea" id="RHEA:19801"/>
        <dbReference type="ChEBI" id="CHEBI:15378"/>
        <dbReference type="ChEBI" id="CHEBI:30616"/>
        <dbReference type="ChEBI" id="CHEBI:33019"/>
        <dbReference type="ChEBI" id="CHEBI:57328"/>
        <dbReference type="ChEBI" id="CHEBI:61723"/>
        <dbReference type="EC" id="2.7.7.3"/>
    </reaction>
</comment>
<feature type="binding site" evidence="9">
    <location>
        <position position="43"/>
    </location>
    <ligand>
        <name>substrate</name>
    </ligand>
</feature>